<reference evidence="1 2" key="1">
    <citation type="submission" date="2023-11" db="EMBL/GenBank/DDBJ databases">
        <title>Halocaridina rubra genome assembly.</title>
        <authorList>
            <person name="Smith C."/>
        </authorList>
    </citation>
    <scope>NUCLEOTIDE SEQUENCE [LARGE SCALE GENOMIC DNA]</scope>
    <source>
        <strain evidence="1">EP-1</strain>
        <tissue evidence="1">Whole</tissue>
    </source>
</reference>
<dbReference type="Gene3D" id="3.30.460.90">
    <property type="match status" value="1"/>
</dbReference>
<dbReference type="EMBL" id="JAXCGZ010011465">
    <property type="protein sequence ID" value="KAK7074763.1"/>
    <property type="molecule type" value="Genomic_DNA"/>
</dbReference>
<organism evidence="1 2">
    <name type="scientific">Halocaridina rubra</name>
    <name type="common">Hawaiian red shrimp</name>
    <dbReference type="NCBI Taxonomy" id="373956"/>
    <lineage>
        <taxon>Eukaryota</taxon>
        <taxon>Metazoa</taxon>
        <taxon>Ecdysozoa</taxon>
        <taxon>Arthropoda</taxon>
        <taxon>Crustacea</taxon>
        <taxon>Multicrustacea</taxon>
        <taxon>Malacostraca</taxon>
        <taxon>Eumalacostraca</taxon>
        <taxon>Eucarida</taxon>
        <taxon>Decapoda</taxon>
        <taxon>Pleocyemata</taxon>
        <taxon>Caridea</taxon>
        <taxon>Atyoidea</taxon>
        <taxon>Atyidae</taxon>
        <taxon>Halocaridina</taxon>
    </lineage>
</organism>
<comment type="caution">
    <text evidence="1">The sequence shown here is derived from an EMBL/GenBank/DDBJ whole genome shotgun (WGS) entry which is preliminary data.</text>
</comment>
<evidence type="ECO:0000313" key="1">
    <source>
        <dbReference type="EMBL" id="KAK7074763.1"/>
    </source>
</evidence>
<evidence type="ECO:0000313" key="2">
    <source>
        <dbReference type="Proteomes" id="UP001381693"/>
    </source>
</evidence>
<dbReference type="AlphaFoldDB" id="A0AAN8X5L6"/>
<proteinExistence type="predicted"/>
<protein>
    <recommendedName>
        <fullName evidence="3">Nucleotidyltransferase</fullName>
    </recommendedName>
</protein>
<accession>A0AAN8X5L6</accession>
<dbReference type="Proteomes" id="UP001381693">
    <property type="component" value="Unassembled WGS sequence"/>
</dbReference>
<name>A0AAN8X5L6_HALRR</name>
<gene>
    <name evidence="1" type="ORF">SK128_008588</name>
</gene>
<keyword evidence="2" id="KW-1185">Reference proteome</keyword>
<sequence length="128" mass="15386">MTVDDIIQTLDSINNHQHSKKLILNYFLEDLRSELQNSSYDFVRSAYFRYSGSSYERTVVKHNVDFDIQLILKEHFRADKFQMETFPEPGVCKLKIREENSYFPDYRRWITKNGHLRAAVLKKCIFRE</sequence>
<evidence type="ECO:0008006" key="3">
    <source>
        <dbReference type="Google" id="ProtNLM"/>
    </source>
</evidence>